<dbReference type="EMBL" id="CP109441">
    <property type="protein sequence ID" value="WUV47850.1"/>
    <property type="molecule type" value="Genomic_DNA"/>
</dbReference>
<dbReference type="Proteomes" id="UP001432062">
    <property type="component" value="Chromosome"/>
</dbReference>
<feature type="region of interest" description="Disordered" evidence="1">
    <location>
        <begin position="38"/>
        <end position="105"/>
    </location>
</feature>
<gene>
    <name evidence="2" type="ORF">OG563_06360</name>
</gene>
<accession>A0ABZ1YX32</accession>
<proteinExistence type="predicted"/>
<name>A0ABZ1YX32_9NOCA</name>
<feature type="compositionally biased region" description="Low complexity" evidence="1">
    <location>
        <begin position="38"/>
        <end position="54"/>
    </location>
</feature>
<evidence type="ECO:0000313" key="2">
    <source>
        <dbReference type="EMBL" id="WUV47850.1"/>
    </source>
</evidence>
<sequence>MATVVPLFAGGPAAADSTGPEWPVIGDIATGSAAVDATGTGSAAANSGSSSYGGDLDLEPRGVTTGSASLGTAMSGNANRDGAATGTGGIDNGADDPAVGGHADATAGAGESLGLDPGSVQTACTGSAVIGSATILLGLASGSGITGSGITGSGLIGTGSVGSSGSGLGSVVVGSAMTGSALLTCLLLLPVPEPAAPGIPLQLGPPPVPAIPAPAALIAPPEFPPAAPALAIAPETPIRTTPHRPPAVAAESTPEDPIAWNLLELVTVMVITVLTVVRKIAVGRNRRAE</sequence>
<protein>
    <submittedName>
        <fullName evidence="2">Uncharacterized protein</fullName>
    </submittedName>
</protein>
<reference evidence="2" key="1">
    <citation type="submission" date="2022-10" db="EMBL/GenBank/DDBJ databases">
        <title>The complete genomes of actinobacterial strains from the NBC collection.</title>
        <authorList>
            <person name="Joergensen T.S."/>
            <person name="Alvarez Arevalo M."/>
            <person name="Sterndorff E.B."/>
            <person name="Faurdal D."/>
            <person name="Vuksanovic O."/>
            <person name="Mourched A.-S."/>
            <person name="Charusanti P."/>
            <person name="Shaw S."/>
            <person name="Blin K."/>
            <person name="Weber T."/>
        </authorList>
    </citation>
    <scope>NUCLEOTIDE SEQUENCE</scope>
    <source>
        <strain evidence="2">NBC_01482</strain>
    </source>
</reference>
<feature type="compositionally biased region" description="Polar residues" evidence="1">
    <location>
        <begin position="64"/>
        <end position="78"/>
    </location>
</feature>
<evidence type="ECO:0000256" key="1">
    <source>
        <dbReference type="SAM" id="MobiDB-lite"/>
    </source>
</evidence>
<keyword evidence="3" id="KW-1185">Reference proteome</keyword>
<evidence type="ECO:0000313" key="3">
    <source>
        <dbReference type="Proteomes" id="UP001432062"/>
    </source>
</evidence>
<dbReference type="RefSeq" id="WP_329412066.1">
    <property type="nucleotide sequence ID" value="NZ_CP109441.1"/>
</dbReference>
<organism evidence="2 3">
    <name type="scientific">Nocardia vinacea</name>
    <dbReference type="NCBI Taxonomy" id="96468"/>
    <lineage>
        <taxon>Bacteria</taxon>
        <taxon>Bacillati</taxon>
        <taxon>Actinomycetota</taxon>
        <taxon>Actinomycetes</taxon>
        <taxon>Mycobacteriales</taxon>
        <taxon>Nocardiaceae</taxon>
        <taxon>Nocardia</taxon>
    </lineage>
</organism>